<dbReference type="InterPro" id="IPR007064">
    <property type="entry name" value="Nmd3_N"/>
</dbReference>
<feature type="domain" description="60S ribosomal export protein NMD3 SH3" evidence="12">
    <location>
        <begin position="75"/>
        <end position="120"/>
    </location>
</feature>
<dbReference type="InterPro" id="IPR039768">
    <property type="entry name" value="Nmd3"/>
</dbReference>
<evidence type="ECO:0000259" key="11">
    <source>
        <dbReference type="Pfam" id="PF21192"/>
    </source>
</evidence>
<evidence type="ECO:0000259" key="12">
    <source>
        <dbReference type="Pfam" id="PF21193"/>
    </source>
</evidence>
<feature type="region of interest" description="Disordered" evidence="9">
    <location>
        <begin position="392"/>
        <end position="415"/>
    </location>
</feature>
<sequence length="415" mass="47670">LRHNICSNIYEIKEVNDGLDFYWNTKSKAQHMVEFIQSVLPIRTNFGKKLISQDDHNNTMKYKYSFLVEIAQASKDDLLALSSKLVQQIGGVSPLMLVYRVSNTLHLIDPITLKTTELTSERYFHENPRTVLTAKQAKHYIVLDINTFDSKNYSNTCAGVNLQAFNKSTNYNSRISLAEVTVARTEDFGINDTTFIVLTHLGNQLHVGDTVLGYDIAKQNLTEDVYINNNRRTLPDVILIRRTFPNVRRRSERRLWKLQHLQKTSDSYGTQSHRSNVKRSELDKTEQEYEEFLQDIEEDPELRSKINLYKRTDSCISKTNPTAATDTFDDTEYEQLPTIQVDELLDILESTHMDHDMTMDVDSNCDTRTSQTTQLDGTNSLYPTIPQFRYTSSNNPSDAASMYIPPQSCTNLDST</sequence>
<reference evidence="13" key="1">
    <citation type="journal article" date="2014" name="PLoS ONE">
        <title>Transcriptome-Based Identification of ABC Transporters in the Western Tarnished Plant Bug Lygus hesperus.</title>
        <authorList>
            <person name="Hull J.J."/>
            <person name="Chaney K."/>
            <person name="Geib S.M."/>
            <person name="Fabrick J.A."/>
            <person name="Brent C.S."/>
            <person name="Walsh D."/>
            <person name="Lavine L.C."/>
        </authorList>
    </citation>
    <scope>NUCLEOTIDE SEQUENCE</scope>
</reference>
<dbReference type="Pfam" id="PF21192">
    <property type="entry name" value="OB_NMD3"/>
    <property type="match status" value="1"/>
</dbReference>
<evidence type="ECO:0000313" key="13">
    <source>
        <dbReference type="EMBL" id="JAG39342.1"/>
    </source>
</evidence>
<gene>
    <name evidence="13" type="primary">nmd3_2</name>
    <name evidence="13" type="ORF">CM83_10833</name>
</gene>
<feature type="non-terminal residue" evidence="13">
    <location>
        <position position="1"/>
    </location>
</feature>
<evidence type="ECO:0000256" key="1">
    <source>
        <dbReference type="ARBA" id="ARBA00002269"/>
    </source>
</evidence>
<keyword evidence="6 8" id="KW-0653">Protein transport</keyword>
<keyword evidence="5 8" id="KW-0963">Cytoplasm</keyword>
<comment type="function">
    <text evidence="1 8">Acts as an adapter for the XPO1/CRM1-mediated export of the 60S ribosomal subunit.</text>
</comment>
<dbReference type="InterPro" id="IPR048899">
    <property type="entry name" value="NMD_SH3"/>
</dbReference>
<evidence type="ECO:0000256" key="4">
    <source>
        <dbReference type="ARBA" id="ARBA00022448"/>
    </source>
</evidence>
<comment type="similarity">
    <text evidence="2 8">Belongs to the NMD3 family.</text>
</comment>
<feature type="domain" description="Nmd3 N-terminal" evidence="10">
    <location>
        <begin position="2"/>
        <end position="70"/>
    </location>
</feature>
<feature type="domain" description="60S ribosomal export protein NMD3 OB-fold" evidence="11">
    <location>
        <begin position="169"/>
        <end position="242"/>
    </location>
</feature>
<accession>A0A0A9Z250</accession>
<dbReference type="AlphaFoldDB" id="A0A0A9Z250"/>
<dbReference type="PANTHER" id="PTHR12746:SF2">
    <property type="entry name" value="60S RIBOSOMAL EXPORT PROTEIN NMD3"/>
    <property type="match status" value="1"/>
</dbReference>
<reference evidence="13" key="2">
    <citation type="submission" date="2014-07" db="EMBL/GenBank/DDBJ databases">
        <authorList>
            <person name="Hull J."/>
        </authorList>
    </citation>
    <scope>NUCLEOTIDE SEQUENCE</scope>
</reference>
<dbReference type="Pfam" id="PF04981">
    <property type="entry name" value="NMD3"/>
    <property type="match status" value="1"/>
</dbReference>
<dbReference type="PANTHER" id="PTHR12746">
    <property type="entry name" value="NONSENSE-MEDIATED MRNA DECAY PROTEIN 3"/>
    <property type="match status" value="1"/>
</dbReference>
<evidence type="ECO:0000256" key="6">
    <source>
        <dbReference type="ARBA" id="ARBA00022927"/>
    </source>
</evidence>
<dbReference type="EMBL" id="GBHO01004262">
    <property type="protein sequence ID" value="JAG39342.1"/>
    <property type="molecule type" value="Transcribed_RNA"/>
</dbReference>
<comment type="subcellular location">
    <subcellularLocation>
        <location evidence="8">Cytoplasm</location>
    </subcellularLocation>
    <subcellularLocation>
        <location evidence="8">Nucleus</location>
    </subcellularLocation>
</comment>
<evidence type="ECO:0000256" key="3">
    <source>
        <dbReference type="ARBA" id="ARBA00017035"/>
    </source>
</evidence>
<dbReference type="InterPro" id="IPR048898">
    <property type="entry name" value="OB_NMD3"/>
</dbReference>
<dbReference type="GO" id="GO:0015031">
    <property type="term" value="P:protein transport"/>
    <property type="evidence" value="ECO:0007669"/>
    <property type="project" value="UniProtKB-KW"/>
</dbReference>
<dbReference type="Pfam" id="PF21193">
    <property type="entry name" value="NMD_SH3"/>
    <property type="match status" value="1"/>
</dbReference>
<proteinExistence type="inferred from homology"/>
<dbReference type="GO" id="GO:0005737">
    <property type="term" value="C:cytoplasm"/>
    <property type="evidence" value="ECO:0007669"/>
    <property type="project" value="UniProtKB-SubCell"/>
</dbReference>
<organism evidence="13">
    <name type="scientific">Lygus hesperus</name>
    <name type="common">Western plant bug</name>
    <dbReference type="NCBI Taxonomy" id="30085"/>
    <lineage>
        <taxon>Eukaryota</taxon>
        <taxon>Metazoa</taxon>
        <taxon>Ecdysozoa</taxon>
        <taxon>Arthropoda</taxon>
        <taxon>Hexapoda</taxon>
        <taxon>Insecta</taxon>
        <taxon>Pterygota</taxon>
        <taxon>Neoptera</taxon>
        <taxon>Paraneoptera</taxon>
        <taxon>Hemiptera</taxon>
        <taxon>Heteroptera</taxon>
        <taxon>Panheteroptera</taxon>
        <taxon>Cimicomorpha</taxon>
        <taxon>Miridae</taxon>
        <taxon>Mirini</taxon>
        <taxon>Lygus</taxon>
    </lineage>
</organism>
<keyword evidence="7 8" id="KW-0539">Nucleus</keyword>
<dbReference type="GO" id="GO:0043023">
    <property type="term" value="F:ribosomal large subunit binding"/>
    <property type="evidence" value="ECO:0007669"/>
    <property type="project" value="InterPro"/>
</dbReference>
<dbReference type="GO" id="GO:0005634">
    <property type="term" value="C:nucleus"/>
    <property type="evidence" value="ECO:0007669"/>
    <property type="project" value="UniProtKB-SubCell"/>
</dbReference>
<name>A0A0A9Z250_LYGHE</name>
<keyword evidence="4 8" id="KW-0813">Transport</keyword>
<evidence type="ECO:0000256" key="2">
    <source>
        <dbReference type="ARBA" id="ARBA00009794"/>
    </source>
</evidence>
<evidence type="ECO:0000256" key="5">
    <source>
        <dbReference type="ARBA" id="ARBA00022490"/>
    </source>
</evidence>
<evidence type="ECO:0000256" key="9">
    <source>
        <dbReference type="SAM" id="MobiDB-lite"/>
    </source>
</evidence>
<evidence type="ECO:0000256" key="8">
    <source>
        <dbReference type="RuleBase" id="RU364108"/>
    </source>
</evidence>
<evidence type="ECO:0000256" key="7">
    <source>
        <dbReference type="ARBA" id="ARBA00023242"/>
    </source>
</evidence>
<evidence type="ECO:0000259" key="10">
    <source>
        <dbReference type="Pfam" id="PF04981"/>
    </source>
</evidence>
<protein>
    <recommendedName>
        <fullName evidence="3 8">60S ribosomal export protein NMD3</fullName>
    </recommendedName>
</protein>